<organism evidence="1">
    <name type="scientific">Bradyrhizobium barranii subsp. barranii</name>
    <dbReference type="NCBI Taxonomy" id="2823807"/>
    <lineage>
        <taxon>Bacteria</taxon>
        <taxon>Pseudomonadati</taxon>
        <taxon>Pseudomonadota</taxon>
        <taxon>Alphaproteobacteria</taxon>
        <taxon>Hyphomicrobiales</taxon>
        <taxon>Nitrobacteraceae</taxon>
        <taxon>Bradyrhizobium</taxon>
        <taxon>Bradyrhizobium barranii</taxon>
    </lineage>
</organism>
<dbReference type="RefSeq" id="WP_208087803.1">
    <property type="nucleotide sequence ID" value="NZ_CP086136.1"/>
</dbReference>
<dbReference type="Proteomes" id="UP000664702">
    <property type="component" value="Chromosome"/>
</dbReference>
<evidence type="ECO:0000313" key="3">
    <source>
        <dbReference type="Proteomes" id="UP000664702"/>
    </source>
</evidence>
<dbReference type="AlphaFoldDB" id="A0A939MC20"/>
<sequence>MFAADGSKVSSEFLVNTATASDQLKPTISALPNGGFVVTWYDFSQTGGDSSGSSIKAQIYTADGSKAYLRRVPNCSACNFNDRGRWATLSHVATWQEADGQQSGLGSNRCRFDGGGAS</sequence>
<evidence type="ECO:0000313" key="1">
    <source>
        <dbReference type="EMBL" id="MBO1866463.1"/>
    </source>
</evidence>
<accession>A0A939MC20</accession>
<dbReference type="EMBL" id="CP086136">
    <property type="protein sequence ID" value="UEM10045.1"/>
    <property type="molecule type" value="Genomic_DNA"/>
</dbReference>
<proteinExistence type="predicted"/>
<dbReference type="EMBL" id="JAGEMI010000001">
    <property type="protein sequence ID" value="MBO1866463.1"/>
    <property type="molecule type" value="Genomic_DNA"/>
</dbReference>
<reference evidence="1" key="1">
    <citation type="submission" date="2021-03" db="EMBL/GenBank/DDBJ databases">
        <title>Whole Genome Sequence of Bradyrhizobium sp. Strain 144S4.</title>
        <authorList>
            <person name="Bromfield E.S.P."/>
            <person name="Cloutier S."/>
        </authorList>
    </citation>
    <scope>NUCLEOTIDE SEQUENCE [LARGE SCALE GENOMIC DNA]</scope>
    <source>
        <strain evidence="1">144S4</strain>
    </source>
</reference>
<protein>
    <submittedName>
        <fullName evidence="1">Uncharacterized protein</fullName>
    </submittedName>
</protein>
<gene>
    <name evidence="2" type="ORF">J4G43_035920</name>
    <name evidence="1" type="ORF">J4G43_37850</name>
</gene>
<reference evidence="2 3" key="2">
    <citation type="journal article" date="2022" name="Int. J. Syst. Evol. Microbiol.">
        <title>Strains of Bradyrhizobium barranii sp. nov. associated with legumes native to Canada are symbionts of soybeans and belong to different subspecies (subsp. barranii subsp. nov. and subsp. apii subsp. nov.) and symbiovars (sv. glycinearum and sv. septentrionale).</title>
        <authorList>
            <person name="Bromfield E.S.P."/>
            <person name="Cloutier S."/>
            <person name="Wasai-Hara S."/>
            <person name="Minamisawa K."/>
        </authorList>
    </citation>
    <scope>NUCLEOTIDE SEQUENCE [LARGE SCALE GENOMIC DNA]</scope>
    <source>
        <strain evidence="2 3">144S4</strain>
    </source>
</reference>
<name>A0A939MC20_9BRAD</name>
<dbReference type="KEGG" id="bban:J4G43_035920"/>
<evidence type="ECO:0000313" key="2">
    <source>
        <dbReference type="EMBL" id="UEM10045.1"/>
    </source>
</evidence>